<evidence type="ECO:0000259" key="2">
    <source>
        <dbReference type="PROSITE" id="PS50043"/>
    </source>
</evidence>
<evidence type="ECO:0000256" key="1">
    <source>
        <dbReference type="ARBA" id="ARBA00023125"/>
    </source>
</evidence>
<feature type="non-terminal residue" evidence="3">
    <location>
        <position position="1"/>
    </location>
</feature>
<protein>
    <submittedName>
        <fullName evidence="3">LuxR family transcriptional regulator</fullName>
    </submittedName>
</protein>
<comment type="caution">
    <text evidence="3">The sequence shown here is derived from an EMBL/GenBank/DDBJ whole genome shotgun (WGS) entry which is preliminary data.</text>
</comment>
<reference evidence="3 4" key="1">
    <citation type="submission" date="2019-05" db="EMBL/GenBank/DDBJ databases">
        <title>Draft genome sequence of Actinomadura geliboluensis A8036.</title>
        <authorList>
            <person name="Saricaoglu S."/>
            <person name="Isik K."/>
        </authorList>
    </citation>
    <scope>NUCLEOTIDE SEQUENCE [LARGE SCALE GENOMIC DNA]</scope>
    <source>
        <strain evidence="3 4">A8036</strain>
    </source>
</reference>
<dbReference type="GO" id="GO:0003677">
    <property type="term" value="F:DNA binding"/>
    <property type="evidence" value="ECO:0007669"/>
    <property type="project" value="UniProtKB-KW"/>
</dbReference>
<dbReference type="Proteomes" id="UP000305238">
    <property type="component" value="Unassembled WGS sequence"/>
</dbReference>
<dbReference type="InterPro" id="IPR036388">
    <property type="entry name" value="WH-like_DNA-bd_sf"/>
</dbReference>
<name>A0A5S4G1T8_9ACTN</name>
<dbReference type="AlphaFoldDB" id="A0A5S4G1T8"/>
<dbReference type="EMBL" id="VCKZ01000521">
    <property type="protein sequence ID" value="TMR26953.1"/>
    <property type="molecule type" value="Genomic_DNA"/>
</dbReference>
<dbReference type="SUPFAM" id="SSF46894">
    <property type="entry name" value="C-terminal effector domain of the bipartite response regulators"/>
    <property type="match status" value="1"/>
</dbReference>
<dbReference type="SMART" id="SM00421">
    <property type="entry name" value="HTH_LUXR"/>
    <property type="match status" value="1"/>
</dbReference>
<dbReference type="InterPro" id="IPR011990">
    <property type="entry name" value="TPR-like_helical_dom_sf"/>
</dbReference>
<keyword evidence="1" id="KW-0238">DNA-binding</keyword>
<dbReference type="Pfam" id="PF00196">
    <property type="entry name" value="GerE"/>
    <property type="match status" value="1"/>
</dbReference>
<gene>
    <name evidence="3" type="ORF">ETD96_40255</name>
</gene>
<dbReference type="Gene3D" id="1.10.10.10">
    <property type="entry name" value="Winged helix-like DNA-binding domain superfamily/Winged helix DNA-binding domain"/>
    <property type="match status" value="1"/>
</dbReference>
<dbReference type="PANTHER" id="PTHR43214">
    <property type="entry name" value="TWO-COMPONENT RESPONSE REGULATOR"/>
    <property type="match status" value="1"/>
</dbReference>
<dbReference type="InterPro" id="IPR016032">
    <property type="entry name" value="Sig_transdc_resp-reg_C-effctor"/>
</dbReference>
<sequence length="625" mass="67925">GWGERRMCIGDGAEAEELLEIGTWLRFRHPLVRSAVYSAASPPQRRAAHGALAEATDPASDPERRAWHRAHAALEADESVAGELERLADRAQVRGGIAAAAAFLRRATELTPDPARRTARALAAAQAAFDSGAPDMALELLVSAERGPLTELQSGRMAWLRAQIIFARKRGGEALQPLLEAAGRLARVDAGQAREAYIDAMGSAIFAGRLGRPGLLRTVADAARTAPQGPQPARPVDALLDALATRFCDGFAQGAPQLKNVLQMFRQQARSDPDDNMRWLWLSYLVAADMWDDTTLHDLAEHAVRAAREMGALHFLPQALTYRAAVHVYAGQFDAAATLVEESDAILKVTGNSYFGFAITLLRAWRGADDAPAQMDAAAESASTWGEGRAVSQSLYMGALVHNALGRYQEALDYAERACRHDDLGATGFALIELIEAAAYSKAPEAAATALRQLMERTTASGTDLALGMLARSKALLSDGEDADLLYQEAIEHLQRSRAAVYLARTHLVYGEWLRREKRRTDAREHLRTAYEMFQEFGATAFASRAQRELQATGETVRKRTIASAGGNLTPQEGQIARLARTGLSNPEIGAQLFLSPRTVEYHLSKVFTKLAITSRQQLAEALPD</sequence>
<organism evidence="3 4">
    <name type="scientific">Actinomadura geliboluensis</name>
    <dbReference type="NCBI Taxonomy" id="882440"/>
    <lineage>
        <taxon>Bacteria</taxon>
        <taxon>Bacillati</taxon>
        <taxon>Actinomycetota</taxon>
        <taxon>Actinomycetes</taxon>
        <taxon>Streptosporangiales</taxon>
        <taxon>Thermomonosporaceae</taxon>
        <taxon>Actinomadura</taxon>
    </lineage>
</organism>
<evidence type="ECO:0000313" key="3">
    <source>
        <dbReference type="EMBL" id="TMR26953.1"/>
    </source>
</evidence>
<keyword evidence="4" id="KW-1185">Reference proteome</keyword>
<dbReference type="SUPFAM" id="SSF81901">
    <property type="entry name" value="HCP-like"/>
    <property type="match status" value="1"/>
</dbReference>
<dbReference type="OrthoDB" id="483at2"/>
<dbReference type="GO" id="GO:0006355">
    <property type="term" value="P:regulation of DNA-templated transcription"/>
    <property type="evidence" value="ECO:0007669"/>
    <property type="project" value="InterPro"/>
</dbReference>
<dbReference type="CDD" id="cd06170">
    <property type="entry name" value="LuxR_C_like"/>
    <property type="match status" value="1"/>
</dbReference>
<feature type="domain" description="HTH luxR-type" evidence="2">
    <location>
        <begin position="562"/>
        <end position="625"/>
    </location>
</feature>
<dbReference type="RefSeq" id="WP_138641741.1">
    <property type="nucleotide sequence ID" value="NZ_VCKZ01000521.1"/>
</dbReference>
<dbReference type="InterPro" id="IPR039420">
    <property type="entry name" value="WalR-like"/>
</dbReference>
<dbReference type="PANTHER" id="PTHR43214:SF42">
    <property type="entry name" value="TRANSCRIPTIONAL REGULATORY PROTEIN DESR"/>
    <property type="match status" value="1"/>
</dbReference>
<accession>A0A5S4G1T8</accession>
<dbReference type="PRINTS" id="PR00038">
    <property type="entry name" value="HTHLUXR"/>
</dbReference>
<dbReference type="Gene3D" id="1.25.40.10">
    <property type="entry name" value="Tetratricopeptide repeat domain"/>
    <property type="match status" value="1"/>
</dbReference>
<dbReference type="SUPFAM" id="SSF48452">
    <property type="entry name" value="TPR-like"/>
    <property type="match status" value="1"/>
</dbReference>
<dbReference type="PROSITE" id="PS50043">
    <property type="entry name" value="HTH_LUXR_2"/>
    <property type="match status" value="1"/>
</dbReference>
<dbReference type="InterPro" id="IPR000792">
    <property type="entry name" value="Tscrpt_reg_LuxR_C"/>
</dbReference>
<evidence type="ECO:0000313" key="4">
    <source>
        <dbReference type="Proteomes" id="UP000305238"/>
    </source>
</evidence>
<proteinExistence type="predicted"/>